<dbReference type="Proteomes" id="UP000218231">
    <property type="component" value="Unassembled WGS sequence"/>
</dbReference>
<dbReference type="PANTHER" id="PTHR35375">
    <property type="entry name" value="NEMATODE SPECIFIC PEPTIDE FAMILY, GROUP D"/>
    <property type="match status" value="1"/>
</dbReference>
<dbReference type="EMBL" id="LIAE01010258">
    <property type="protein sequence ID" value="PAV64486.1"/>
    <property type="molecule type" value="Genomic_DNA"/>
</dbReference>
<evidence type="ECO:0000313" key="3">
    <source>
        <dbReference type="Proteomes" id="UP000218231"/>
    </source>
</evidence>
<gene>
    <name evidence="2" type="ORF">WR25_07059</name>
</gene>
<protein>
    <submittedName>
        <fullName evidence="2">Uncharacterized protein</fullName>
    </submittedName>
</protein>
<dbReference type="Pfam" id="PF05611">
    <property type="entry name" value="DUF780"/>
    <property type="match status" value="1"/>
</dbReference>
<feature type="region of interest" description="Disordered" evidence="1">
    <location>
        <begin position="33"/>
        <end position="90"/>
    </location>
</feature>
<keyword evidence="3" id="KW-1185">Reference proteome</keyword>
<evidence type="ECO:0000313" key="2">
    <source>
        <dbReference type="EMBL" id="PAV64486.1"/>
    </source>
</evidence>
<name>A0A2A2JRT5_9BILA</name>
<comment type="caution">
    <text evidence="2">The sequence shown here is derived from an EMBL/GenBank/DDBJ whole genome shotgun (WGS) entry which is preliminary data.</text>
</comment>
<sequence>MADKSTYMAAGGYASGYIGTNATMQGYAREDYASGLSTSTPTGGGGGQQPGVFKARTDVSAYMPAPGGSGGGAGGAGGGASDTSCYLAPR</sequence>
<feature type="compositionally biased region" description="Gly residues" evidence="1">
    <location>
        <begin position="67"/>
        <end position="80"/>
    </location>
</feature>
<dbReference type="AlphaFoldDB" id="A0A2A2JRT5"/>
<dbReference type="PANTHER" id="PTHR35375:SF2">
    <property type="entry name" value="NEMATODE SPECIFIC PEPTIDE FAMILY, GROUP D"/>
    <property type="match status" value="1"/>
</dbReference>
<reference evidence="2 3" key="1">
    <citation type="journal article" date="2017" name="Curr. Biol.">
        <title>Genome architecture and evolution of a unichromosomal asexual nematode.</title>
        <authorList>
            <person name="Fradin H."/>
            <person name="Zegar C."/>
            <person name="Gutwein M."/>
            <person name="Lucas J."/>
            <person name="Kovtun M."/>
            <person name="Corcoran D."/>
            <person name="Baugh L.R."/>
            <person name="Kiontke K."/>
            <person name="Gunsalus K."/>
            <person name="Fitch D.H."/>
            <person name="Piano F."/>
        </authorList>
    </citation>
    <scope>NUCLEOTIDE SEQUENCE [LARGE SCALE GENOMIC DNA]</scope>
    <source>
        <strain evidence="2">PF1309</strain>
    </source>
</reference>
<accession>A0A2A2JRT5</accession>
<proteinExistence type="predicted"/>
<dbReference type="InterPro" id="IPR008498">
    <property type="entry name" value="DUF780_CAE_spp"/>
</dbReference>
<organism evidence="2 3">
    <name type="scientific">Diploscapter pachys</name>
    <dbReference type="NCBI Taxonomy" id="2018661"/>
    <lineage>
        <taxon>Eukaryota</taxon>
        <taxon>Metazoa</taxon>
        <taxon>Ecdysozoa</taxon>
        <taxon>Nematoda</taxon>
        <taxon>Chromadorea</taxon>
        <taxon>Rhabditida</taxon>
        <taxon>Rhabditina</taxon>
        <taxon>Rhabditomorpha</taxon>
        <taxon>Rhabditoidea</taxon>
        <taxon>Rhabditidae</taxon>
        <taxon>Diploscapter</taxon>
    </lineage>
</organism>
<evidence type="ECO:0000256" key="1">
    <source>
        <dbReference type="SAM" id="MobiDB-lite"/>
    </source>
</evidence>